<dbReference type="InterPro" id="IPR033911">
    <property type="entry name" value="MetRS_core"/>
</dbReference>
<comment type="caution">
    <text evidence="13">The sequence shown here is derived from an EMBL/GenBank/DDBJ whole genome shotgun (WGS) entry which is preliminary data.</text>
</comment>
<dbReference type="PRINTS" id="PR01041">
    <property type="entry name" value="TRNASYNTHMET"/>
</dbReference>
<dbReference type="FunFam" id="2.170.220.10:FF:000003">
    <property type="entry name" value="Methionine--tRNA ligase"/>
    <property type="match status" value="1"/>
</dbReference>
<feature type="domain" description="Methionyl/Leucyl tRNA synthetase" evidence="12">
    <location>
        <begin position="142"/>
        <end position="361"/>
    </location>
</feature>
<keyword evidence="3 10" id="KW-0436">Ligase</keyword>
<dbReference type="GO" id="GO:0004825">
    <property type="term" value="F:methionine-tRNA ligase activity"/>
    <property type="evidence" value="ECO:0007669"/>
    <property type="project" value="UniProtKB-EC"/>
</dbReference>
<evidence type="ECO:0000256" key="1">
    <source>
        <dbReference type="ARBA" id="ARBA00001947"/>
    </source>
</evidence>
<dbReference type="EC" id="6.1.1.10" evidence="2"/>
<evidence type="ECO:0000256" key="7">
    <source>
        <dbReference type="ARBA" id="ARBA00022840"/>
    </source>
</evidence>
<comment type="similarity">
    <text evidence="10">Belongs to the class-I aminoacyl-tRNA synthetase family.</text>
</comment>
<keyword evidence="6" id="KW-0862">Zinc</keyword>
<dbReference type="EMBL" id="MHSL01000013">
    <property type="protein sequence ID" value="OHA43966.1"/>
    <property type="molecule type" value="Genomic_DNA"/>
</dbReference>
<gene>
    <name evidence="13" type="ORF">A3G03_03445</name>
</gene>
<dbReference type="PANTHER" id="PTHR43326:SF1">
    <property type="entry name" value="METHIONINE--TRNA LIGASE, MITOCHONDRIAL"/>
    <property type="match status" value="1"/>
</dbReference>
<dbReference type="STRING" id="1802333.A3G03_03445"/>
<name>A0A1G2P6I8_9BACT</name>
<keyword evidence="5 10" id="KW-0547">Nucleotide-binding</keyword>
<evidence type="ECO:0000256" key="3">
    <source>
        <dbReference type="ARBA" id="ARBA00022598"/>
    </source>
</evidence>
<dbReference type="Gene3D" id="3.40.50.620">
    <property type="entry name" value="HUPs"/>
    <property type="match status" value="1"/>
</dbReference>
<dbReference type="Proteomes" id="UP000176355">
    <property type="component" value="Unassembled WGS sequence"/>
</dbReference>
<accession>A0A1G2P6I8</accession>
<dbReference type="GO" id="GO:0006431">
    <property type="term" value="P:methionyl-tRNA aminoacylation"/>
    <property type="evidence" value="ECO:0007669"/>
    <property type="project" value="InterPro"/>
</dbReference>
<sequence>MEKESANFYVTTPIYYVNDKPHIGHAYTTVIADVFARYHRKIEGKENVFFLTGTDEHGSKVAKSAKSHNSSPQKFSDIISEEYKKLWKNLDISYDEFFRTTDPRHEKVVQDYLQQLFDNGYIYKANYKGLYCVGCEKFLPSDEIINGACIYHPNSTLIEQEEENYFFKLKDFSSLVLNEIKKQGYKILPPERENEILSKINSGINDISISRSGVSWGIQLPWDPSQTVYVWVDALLNYYSATKIYPGREKFWPPALHLMAKDILWFHALVWESLLLANKIELPRVVFAHGFFTVNGQKMSKTLGNIIDPMALINEYGSDAVRYLLISSFSFGNDGDISLEKFKEKYNSDLANGIGNLVARIAKLCETSDFNNTNNPVESFSSEVTKWMDQYRPDEAIKSIWKNIADFDRDIGGDEPWKLEPDKLKTKLHSYVGRILSIASDMEPFLPKTSDVISKIFSQNKIRKSNSLFPRKS</sequence>
<dbReference type="InterPro" id="IPR009080">
    <property type="entry name" value="tRNAsynth_Ia_anticodon-bd"/>
</dbReference>
<dbReference type="AlphaFoldDB" id="A0A1G2P6I8"/>
<dbReference type="InterPro" id="IPR015413">
    <property type="entry name" value="Methionyl/Leucyl_tRNA_Synth"/>
</dbReference>
<dbReference type="GO" id="GO:0005524">
    <property type="term" value="F:ATP binding"/>
    <property type="evidence" value="ECO:0007669"/>
    <property type="project" value="UniProtKB-KW"/>
</dbReference>
<dbReference type="PANTHER" id="PTHR43326">
    <property type="entry name" value="METHIONYL-TRNA SYNTHETASE"/>
    <property type="match status" value="1"/>
</dbReference>
<dbReference type="Pfam" id="PF09334">
    <property type="entry name" value="tRNA-synt_1g"/>
    <property type="match status" value="1"/>
</dbReference>
<evidence type="ECO:0000256" key="10">
    <source>
        <dbReference type="RuleBase" id="RU363039"/>
    </source>
</evidence>
<proteinExistence type="inferred from homology"/>
<organism evidence="13 14">
    <name type="scientific">Candidatus Taylorbacteria bacterium RIFCSPLOWO2_12_FULL_44_15c</name>
    <dbReference type="NCBI Taxonomy" id="1802333"/>
    <lineage>
        <taxon>Bacteria</taxon>
        <taxon>Candidatus Tayloriibacteriota</taxon>
    </lineage>
</organism>
<feature type="domain" description="tRNA synthetases class I catalytic" evidence="11">
    <location>
        <begin position="3"/>
        <end position="127"/>
    </location>
</feature>
<dbReference type="InterPro" id="IPR032678">
    <property type="entry name" value="tRNA-synt_1_cat_dom"/>
</dbReference>
<evidence type="ECO:0000256" key="5">
    <source>
        <dbReference type="ARBA" id="ARBA00022741"/>
    </source>
</evidence>
<dbReference type="InterPro" id="IPR014729">
    <property type="entry name" value="Rossmann-like_a/b/a_fold"/>
</dbReference>
<dbReference type="Gene3D" id="2.170.220.10">
    <property type="match status" value="1"/>
</dbReference>
<evidence type="ECO:0000256" key="8">
    <source>
        <dbReference type="ARBA" id="ARBA00022917"/>
    </source>
</evidence>
<evidence type="ECO:0000256" key="9">
    <source>
        <dbReference type="ARBA" id="ARBA00023146"/>
    </source>
</evidence>
<keyword evidence="4" id="KW-0479">Metal-binding</keyword>
<evidence type="ECO:0000256" key="6">
    <source>
        <dbReference type="ARBA" id="ARBA00022833"/>
    </source>
</evidence>
<dbReference type="SUPFAM" id="SSF52374">
    <property type="entry name" value="Nucleotidylyl transferase"/>
    <property type="match status" value="1"/>
</dbReference>
<keyword evidence="9 10" id="KW-0030">Aminoacyl-tRNA synthetase</keyword>
<protein>
    <recommendedName>
        <fullName evidence="2">methionine--tRNA ligase</fullName>
        <ecNumber evidence="2">6.1.1.10</ecNumber>
    </recommendedName>
</protein>
<evidence type="ECO:0000259" key="11">
    <source>
        <dbReference type="Pfam" id="PF01406"/>
    </source>
</evidence>
<keyword evidence="7 10" id="KW-0067">ATP-binding</keyword>
<keyword evidence="8 10" id="KW-0648">Protein biosynthesis</keyword>
<dbReference type="InterPro" id="IPR023457">
    <property type="entry name" value="Met-tRNA_synth_2"/>
</dbReference>
<dbReference type="CDD" id="cd00814">
    <property type="entry name" value="MetRS_core"/>
    <property type="match status" value="1"/>
</dbReference>
<comment type="cofactor">
    <cofactor evidence="1">
        <name>Zn(2+)</name>
        <dbReference type="ChEBI" id="CHEBI:29105"/>
    </cofactor>
</comment>
<dbReference type="GO" id="GO:0046872">
    <property type="term" value="F:metal ion binding"/>
    <property type="evidence" value="ECO:0007669"/>
    <property type="project" value="UniProtKB-KW"/>
</dbReference>
<evidence type="ECO:0000256" key="4">
    <source>
        <dbReference type="ARBA" id="ARBA00022723"/>
    </source>
</evidence>
<dbReference type="Pfam" id="PF01406">
    <property type="entry name" value="tRNA-synt_1e"/>
    <property type="match status" value="1"/>
</dbReference>
<evidence type="ECO:0000259" key="12">
    <source>
        <dbReference type="Pfam" id="PF09334"/>
    </source>
</evidence>
<dbReference type="SUPFAM" id="SSF47323">
    <property type="entry name" value="Anticodon-binding domain of a subclass of class I aminoacyl-tRNA synthetases"/>
    <property type="match status" value="1"/>
</dbReference>
<dbReference type="Gene3D" id="1.10.730.10">
    <property type="entry name" value="Isoleucyl-tRNA Synthetase, Domain 1"/>
    <property type="match status" value="1"/>
</dbReference>
<evidence type="ECO:0000313" key="13">
    <source>
        <dbReference type="EMBL" id="OHA43966.1"/>
    </source>
</evidence>
<evidence type="ECO:0000313" key="14">
    <source>
        <dbReference type="Proteomes" id="UP000176355"/>
    </source>
</evidence>
<evidence type="ECO:0000256" key="2">
    <source>
        <dbReference type="ARBA" id="ARBA00012838"/>
    </source>
</evidence>
<reference evidence="13 14" key="1">
    <citation type="journal article" date="2016" name="Nat. Commun.">
        <title>Thousands of microbial genomes shed light on interconnected biogeochemical processes in an aquifer system.</title>
        <authorList>
            <person name="Anantharaman K."/>
            <person name="Brown C.T."/>
            <person name="Hug L.A."/>
            <person name="Sharon I."/>
            <person name="Castelle C.J."/>
            <person name="Probst A.J."/>
            <person name="Thomas B.C."/>
            <person name="Singh A."/>
            <person name="Wilkins M.J."/>
            <person name="Karaoz U."/>
            <person name="Brodie E.L."/>
            <person name="Williams K.H."/>
            <person name="Hubbard S.S."/>
            <person name="Banfield J.F."/>
        </authorList>
    </citation>
    <scope>NUCLEOTIDE SEQUENCE [LARGE SCALE GENOMIC DNA]</scope>
</reference>